<evidence type="ECO:0008006" key="2">
    <source>
        <dbReference type="Google" id="ProtNLM"/>
    </source>
</evidence>
<reference evidence="1" key="1">
    <citation type="submission" date="2021-01" db="EMBL/GenBank/DDBJ databases">
        <authorList>
            <person name="Corre E."/>
            <person name="Pelletier E."/>
            <person name="Niang G."/>
            <person name="Scheremetjew M."/>
            <person name="Finn R."/>
            <person name="Kale V."/>
            <person name="Holt S."/>
            <person name="Cochrane G."/>
            <person name="Meng A."/>
            <person name="Brown T."/>
            <person name="Cohen L."/>
        </authorList>
    </citation>
    <scope>NUCLEOTIDE SEQUENCE</scope>
    <source>
        <strain evidence="1">CCMP127</strain>
    </source>
</reference>
<dbReference type="AlphaFoldDB" id="A0A7S3P3Q0"/>
<proteinExistence type="predicted"/>
<gene>
    <name evidence="1" type="ORF">ACOF00016_LOCUS1027</name>
</gene>
<name>A0A7S3P3Q0_9STRA</name>
<dbReference type="EMBL" id="HBIM01001185">
    <property type="protein sequence ID" value="CAE0402773.1"/>
    <property type="molecule type" value="Transcribed_RNA"/>
</dbReference>
<sequence length="393" mass="44460">MKRSTSALISAIPSDRRARLRCGILLTIASGFMLLNISNQKTPAESVTESWRNTAQVVKLYDIEPADKEVTQSNLRNNSSEKNIPSDDGLLDYFNYCTADYLGDAESEQEGFPIWYQCEGPHYDEFTEKLHQFVDQKSTKSPEWGHREAAIPANKSVLFFGNSHTRQLGLSLACQMGADQVVDVHHFEFDLIDPNMALRFRFRNGASVYIVANSYVAYSHQWQELLERQIQKPIAEFDLVVMGIFNVAKGASSFLDNLLHLASTLPKEYDLDLATQPPGPSPQNVTAVYDGPFLLVSNYSVNQKQVYDQYRKILRESPRSDHAFLYQRHYCLKMGLEGAAASKDDRLDMLTDDYGRANRMHRCVGKGGGFPDLVAWDVTEFIYEHTLESKISG</sequence>
<protein>
    <recommendedName>
        <fullName evidence="2">SGNH domain-containing protein</fullName>
    </recommendedName>
</protein>
<organism evidence="1">
    <name type="scientific">Amphora coffeiformis</name>
    <dbReference type="NCBI Taxonomy" id="265554"/>
    <lineage>
        <taxon>Eukaryota</taxon>
        <taxon>Sar</taxon>
        <taxon>Stramenopiles</taxon>
        <taxon>Ochrophyta</taxon>
        <taxon>Bacillariophyta</taxon>
        <taxon>Bacillariophyceae</taxon>
        <taxon>Bacillariophycidae</taxon>
        <taxon>Thalassiophysales</taxon>
        <taxon>Catenulaceae</taxon>
        <taxon>Amphora</taxon>
    </lineage>
</organism>
<accession>A0A7S3P3Q0</accession>
<evidence type="ECO:0000313" key="1">
    <source>
        <dbReference type="EMBL" id="CAE0402773.1"/>
    </source>
</evidence>